<evidence type="ECO:0000313" key="3">
    <source>
        <dbReference type="Proteomes" id="UP001168167"/>
    </source>
</evidence>
<keyword evidence="3" id="KW-1185">Reference proteome</keyword>
<protein>
    <submittedName>
        <fullName evidence="2">Alpha/beta hydrolase</fullName>
    </submittedName>
</protein>
<keyword evidence="2" id="KW-0378">Hydrolase</keyword>
<comment type="caution">
    <text evidence="2">The sequence shown here is derived from an EMBL/GenBank/DDBJ whole genome shotgun (WGS) entry which is preliminary data.</text>
</comment>
<proteinExistence type="predicted"/>
<feature type="domain" description="AB hydrolase-1" evidence="1">
    <location>
        <begin position="18"/>
        <end position="252"/>
    </location>
</feature>
<organism evidence="2 3">
    <name type="scientific">Candidatus Doriopsillibacter californiensis</name>
    <dbReference type="NCBI Taxonomy" id="2970740"/>
    <lineage>
        <taxon>Bacteria</taxon>
        <taxon>Pseudomonadati</taxon>
        <taxon>Pseudomonadota</taxon>
        <taxon>Gammaproteobacteria</taxon>
        <taxon>Candidatus Tethybacterales</taxon>
        <taxon>Candidatus Persebacteraceae</taxon>
        <taxon>Candidatus Doriopsillibacter</taxon>
    </lineage>
</organism>
<dbReference type="Pfam" id="PF12697">
    <property type="entry name" value="Abhydrolase_6"/>
    <property type="match status" value="1"/>
</dbReference>
<dbReference type="EMBL" id="JANQAO010000004">
    <property type="protein sequence ID" value="MDM5148173.1"/>
    <property type="molecule type" value="Genomic_DNA"/>
</dbReference>
<dbReference type="InterPro" id="IPR029058">
    <property type="entry name" value="AB_hydrolase_fold"/>
</dbReference>
<evidence type="ECO:0000313" key="2">
    <source>
        <dbReference type="EMBL" id="MDM5148173.1"/>
    </source>
</evidence>
<sequence>MILQYKIYNPNNLDGPPLVMVHGFLCAGSFYSNNITVFEKHHPIITIDLAGFGDSAEYSACNNIKDMALDVLETIANCGLSHYYLLGHSMGGMVALQCGVLTAEDNNQHTPQLLKLIAYATNSSGDLGERFESFEQSKVRLQNNYQSAKADIVSTWFIQGKSDPNFESVLQCSEHVSLQSALNAIQAMQHFNITYLLQKITAKILIIGAQYDRTYTPKSISFLRANLPNANYKEIANTAHNAHIEDPSSFAEIVLAFLASRPQSGIVKLNI</sequence>
<dbReference type="GO" id="GO:0016787">
    <property type="term" value="F:hydrolase activity"/>
    <property type="evidence" value="ECO:0007669"/>
    <property type="project" value="UniProtKB-KW"/>
</dbReference>
<dbReference type="SUPFAM" id="SSF53474">
    <property type="entry name" value="alpha/beta-Hydrolases"/>
    <property type="match status" value="1"/>
</dbReference>
<dbReference type="Gene3D" id="3.40.50.1820">
    <property type="entry name" value="alpha/beta hydrolase"/>
    <property type="match status" value="1"/>
</dbReference>
<dbReference type="InterPro" id="IPR050266">
    <property type="entry name" value="AB_hydrolase_sf"/>
</dbReference>
<reference evidence="2" key="2">
    <citation type="journal article" date="2023" name="Microbiome">
        <title>Synthase-selected sorting approach identifies a beta-lactone synthase in a nudibranch symbiotic bacterium.</title>
        <authorList>
            <person name="Dzunkova M."/>
            <person name="La Clair J.J."/>
            <person name="Tyml T."/>
            <person name="Doud D."/>
            <person name="Schulz F."/>
            <person name="Piquer-Esteban S."/>
            <person name="Porcel Sanchis D."/>
            <person name="Osborn A."/>
            <person name="Robinson D."/>
            <person name="Louie K.B."/>
            <person name="Bowen B.P."/>
            <person name="Bowers R.M."/>
            <person name="Lee J."/>
            <person name="Arnau V."/>
            <person name="Diaz-Villanueva W."/>
            <person name="Stepanauskas R."/>
            <person name="Gosliner T."/>
            <person name="Date S.V."/>
            <person name="Northen T.R."/>
            <person name="Cheng J.F."/>
            <person name="Burkart M.D."/>
            <person name="Woyke T."/>
        </authorList>
    </citation>
    <scope>NUCLEOTIDE SEQUENCE</scope>
    <source>
        <strain evidence="2">Df01</strain>
    </source>
</reference>
<reference evidence="2" key="1">
    <citation type="submission" date="2022-08" db="EMBL/GenBank/DDBJ databases">
        <authorList>
            <person name="Dzunkova M."/>
            <person name="La Clair J."/>
            <person name="Tyml T."/>
            <person name="Doud D."/>
            <person name="Schulz F."/>
            <person name="Piquer S."/>
            <person name="Porcel Sanchis D."/>
            <person name="Osborn A."/>
            <person name="Robinson D."/>
            <person name="Louie K.B."/>
            <person name="Bowen B.P."/>
            <person name="Bowers R."/>
            <person name="Lee J."/>
            <person name="Arnau Llombart V."/>
            <person name="Diaz Villanueva W."/>
            <person name="Gosliner T."/>
            <person name="Northen T."/>
            <person name="Cheng J.-F."/>
            <person name="Burkart M.D."/>
            <person name="Woyke T."/>
        </authorList>
    </citation>
    <scope>NUCLEOTIDE SEQUENCE</scope>
    <source>
        <strain evidence="2">Df01</strain>
    </source>
</reference>
<accession>A0ABT7QNX7</accession>
<dbReference type="PANTHER" id="PTHR43798">
    <property type="entry name" value="MONOACYLGLYCEROL LIPASE"/>
    <property type="match status" value="1"/>
</dbReference>
<dbReference type="Proteomes" id="UP001168167">
    <property type="component" value="Unassembled WGS sequence"/>
</dbReference>
<gene>
    <name evidence="2" type="ORF">NQX30_07360</name>
</gene>
<evidence type="ECO:0000259" key="1">
    <source>
        <dbReference type="Pfam" id="PF12697"/>
    </source>
</evidence>
<name>A0ABT7QNX7_9GAMM</name>
<dbReference type="InterPro" id="IPR000073">
    <property type="entry name" value="AB_hydrolase_1"/>
</dbReference>